<sequence>MIDFTADIKSMYSAANIFLGDNISMYTDELYTTHQVEIKKYSLPNNKVRFAYVVDGTITIATLPNGTIFSIGCNSHYQGFYRGILSTGMSFSKIQKLTKRQRILNGTIIIDDDFGFFYVLPAPYDEIADSIVDIPQKLILDEAYISDLSFLE</sequence>
<dbReference type="AlphaFoldDB" id="A0A0X1T542"/>
<reference evidence="1 2" key="1">
    <citation type="submission" date="2016-01" db="EMBL/GenBank/DDBJ databases">
        <authorList>
            <person name="McClelland M."/>
            <person name="Jain A."/>
            <person name="Saraogi P."/>
            <person name="Mendelson R."/>
            <person name="Westerman R."/>
            <person name="SanMiguel P."/>
            <person name="Csonka L."/>
        </authorList>
    </citation>
    <scope>NUCLEOTIDE SEQUENCE [LARGE SCALE GENOMIC DNA]</scope>
    <source>
        <strain evidence="1 2">NCPPB 2472</strain>
    </source>
</reference>
<evidence type="ECO:0000313" key="1">
    <source>
        <dbReference type="EMBL" id="AMB87160.1"/>
    </source>
</evidence>
<proteinExistence type="predicted"/>
<dbReference type="Proteomes" id="UP000063229">
    <property type="component" value="Chromosome"/>
</dbReference>
<accession>A0A0X1T542</accession>
<organism evidence="1 2">
    <name type="scientific">Pseudomonas agarici</name>
    <dbReference type="NCBI Taxonomy" id="46677"/>
    <lineage>
        <taxon>Bacteria</taxon>
        <taxon>Pseudomonadati</taxon>
        <taxon>Pseudomonadota</taxon>
        <taxon>Gammaproteobacteria</taxon>
        <taxon>Pseudomonadales</taxon>
        <taxon>Pseudomonadaceae</taxon>
        <taxon>Pseudomonas</taxon>
    </lineage>
</organism>
<dbReference type="RefSeq" id="WP_060783480.1">
    <property type="nucleotide sequence ID" value="NZ_CP014135.1"/>
</dbReference>
<dbReference type="EMBL" id="CP014135">
    <property type="protein sequence ID" value="AMB87160.1"/>
    <property type="molecule type" value="Genomic_DNA"/>
</dbReference>
<dbReference type="KEGG" id="pagb:AWM79_18380"/>
<keyword evidence="2" id="KW-1185">Reference proteome</keyword>
<evidence type="ECO:0000313" key="2">
    <source>
        <dbReference type="Proteomes" id="UP000063229"/>
    </source>
</evidence>
<gene>
    <name evidence="1" type="ORF">AWM79_18380</name>
</gene>
<name>A0A0X1T542_PSEAA</name>
<protein>
    <submittedName>
        <fullName evidence="1">Uncharacterized protein</fullName>
    </submittedName>
</protein>